<keyword evidence="8" id="KW-0282">Flagellum</keyword>
<dbReference type="HOGENOM" id="CLU_015182_5_0_6"/>
<evidence type="ECO:0000256" key="2">
    <source>
        <dbReference type="ARBA" id="ARBA00011255"/>
    </source>
</evidence>
<keyword evidence="8" id="KW-0969">Cilium</keyword>
<evidence type="ECO:0000256" key="4">
    <source>
        <dbReference type="ARBA" id="ARBA00023143"/>
    </source>
</evidence>
<reference evidence="8 9" key="1">
    <citation type="journal article" date="2013" name="Genome Announc.">
        <title>Genome Sequence of the Obligate Gammaproteobacterial Methanotroph Methylomicrobium album Strain BG8.</title>
        <authorList>
            <person name="Kits K.D."/>
            <person name="Kalyuzhnaya M.G."/>
            <person name="Klotz M.G."/>
            <person name="Jetten M.S."/>
            <person name="Op den Camp H.J."/>
            <person name="Vuilleumier S."/>
            <person name="Bringel F."/>
            <person name="Dispirito A.A."/>
            <person name="Murrell J.C."/>
            <person name="Bruce D."/>
            <person name="Cheng J.F."/>
            <person name="Copeland A."/>
            <person name="Goodwin L."/>
            <person name="Hauser L."/>
            <person name="Lajus A."/>
            <person name="Land M.L."/>
            <person name="Lapidus A."/>
            <person name="Lucas S."/>
            <person name="Medigue C."/>
            <person name="Pitluck S."/>
            <person name="Woyke T."/>
            <person name="Zeytun A."/>
            <person name="Stein L.Y."/>
        </authorList>
    </citation>
    <scope>NUCLEOTIDE SEQUENCE [LARGE SCALE GENOMIC DNA]</scope>
    <source>
        <strain evidence="8 9">BG8</strain>
    </source>
</reference>
<dbReference type="EMBL" id="CM001475">
    <property type="protein sequence ID" value="EIC29499.1"/>
    <property type="molecule type" value="Genomic_DNA"/>
</dbReference>
<comment type="similarity">
    <text evidence="1 5">Belongs to the FliD family.</text>
</comment>
<comment type="function">
    <text evidence="5">Required for morphogenesis and for the elongation of the flagellar filament by facilitating polymerization of the flagellin monomers at the tip of growing filament. Forms a capping structure, which prevents flagellin subunits (transported through the central channel of the flagellum) from leaking out without polymerization at the distal end.</text>
</comment>
<comment type="subunit">
    <text evidence="2 5">Homopentamer.</text>
</comment>
<dbReference type="InterPro" id="IPR003481">
    <property type="entry name" value="FliD_N"/>
</dbReference>
<dbReference type="PANTHER" id="PTHR30288:SF0">
    <property type="entry name" value="FLAGELLAR HOOK-ASSOCIATED PROTEIN 2"/>
    <property type="match status" value="1"/>
</dbReference>
<dbReference type="InterPro" id="IPR040026">
    <property type="entry name" value="FliD"/>
</dbReference>
<dbReference type="Proteomes" id="UP000005090">
    <property type="component" value="Chromosome"/>
</dbReference>
<dbReference type="GO" id="GO:0071973">
    <property type="term" value="P:bacterial-type flagellum-dependent cell motility"/>
    <property type="evidence" value="ECO:0007669"/>
    <property type="project" value="TreeGrafter"/>
</dbReference>
<accession>H8GMU7</accession>
<dbReference type="GO" id="GO:0007155">
    <property type="term" value="P:cell adhesion"/>
    <property type="evidence" value="ECO:0007669"/>
    <property type="project" value="InterPro"/>
</dbReference>
<keyword evidence="9" id="KW-1185">Reference proteome</keyword>
<keyword evidence="8" id="KW-0966">Cell projection</keyword>
<dbReference type="eggNOG" id="COG1345">
    <property type="taxonomic scope" value="Bacteria"/>
</dbReference>
<dbReference type="InterPro" id="IPR010810">
    <property type="entry name" value="Flagellin_hook_IN_motif"/>
</dbReference>
<dbReference type="GO" id="GO:0009421">
    <property type="term" value="C:bacterial-type flagellum filament cap"/>
    <property type="evidence" value="ECO:0007669"/>
    <property type="project" value="InterPro"/>
</dbReference>
<sequence length="458" mass="46994">MVAITSAGVGSGLDIEGLVSKLVTAEGQPTTDRLNTQEATLQADLSAYGSLKGALSSFQTSVQALKDASAFKVRTATSSDTDLFTVTAGSAAVAGSFSISVDQLAQAAKVRSGDFSAETDVVGEGSLKIDLGSSSFNIAVGADTTLAGLRDAINSATDNPGVKATIIKVDTGSQLVLTSEKVGAANTISITATDANASDGKDLSRLATANLTTVQSAQDAIIHIDGQQVTRDSNSFSDAITGVTLSLVKADPATTGKITVAMDKSSVTSKLNDFIKSYNSLVNTMSNLSSYNAATQTGGPLLGDATLRGVQNQLRQVLSSVVQGGGGISALADIGIVSDKTGNLQLDSSKLDKAMTTNFDAIANLFSSENGLAKKFDSTLTTYLSSDGPLSSRINGVNKSIAGIADQRDALNTRLTALESRYRKQFTAMDTLVAQLQSTGSFLTQQLANLPGVVSTNG</sequence>
<evidence type="ECO:0000259" key="6">
    <source>
        <dbReference type="Pfam" id="PF02465"/>
    </source>
</evidence>
<dbReference type="STRING" id="686340.Metal_1730"/>
<dbReference type="Pfam" id="PF07196">
    <property type="entry name" value="Flagellin_IN"/>
    <property type="match status" value="1"/>
</dbReference>
<evidence type="ECO:0000313" key="9">
    <source>
        <dbReference type="Proteomes" id="UP000005090"/>
    </source>
</evidence>
<evidence type="ECO:0000256" key="1">
    <source>
        <dbReference type="ARBA" id="ARBA00009764"/>
    </source>
</evidence>
<dbReference type="InterPro" id="IPR010809">
    <property type="entry name" value="FliD_C"/>
</dbReference>
<evidence type="ECO:0000313" key="8">
    <source>
        <dbReference type="EMBL" id="EIC29499.1"/>
    </source>
</evidence>
<dbReference type="GO" id="GO:0005576">
    <property type="term" value="C:extracellular region"/>
    <property type="evidence" value="ECO:0007669"/>
    <property type="project" value="UniProtKB-SubCell"/>
</dbReference>
<keyword evidence="4 5" id="KW-0975">Bacterial flagellum</keyword>
<feature type="domain" description="Flagellar hook-associated protein 2 N-terminal" evidence="6">
    <location>
        <begin position="11"/>
        <end position="108"/>
    </location>
</feature>
<evidence type="ECO:0000259" key="7">
    <source>
        <dbReference type="Pfam" id="PF07195"/>
    </source>
</evidence>
<comment type="subcellular location">
    <subcellularLocation>
        <location evidence="5">Secreted</location>
    </subcellularLocation>
    <subcellularLocation>
        <location evidence="5">Bacterial flagellum</location>
    </subcellularLocation>
</comment>
<name>H8GMU7_METAL</name>
<proteinExistence type="inferred from homology"/>
<gene>
    <name evidence="8" type="ORF">Metal_1730</name>
</gene>
<evidence type="ECO:0000256" key="3">
    <source>
        <dbReference type="ARBA" id="ARBA00023054"/>
    </source>
</evidence>
<dbReference type="GO" id="GO:0009424">
    <property type="term" value="C:bacterial-type flagellum hook"/>
    <property type="evidence" value="ECO:0007669"/>
    <property type="project" value="UniProtKB-UniRule"/>
</dbReference>
<keyword evidence="3" id="KW-0175">Coiled coil</keyword>
<organism evidence="8 9">
    <name type="scientific">Methylomicrobium album BG8</name>
    <dbReference type="NCBI Taxonomy" id="686340"/>
    <lineage>
        <taxon>Bacteria</taxon>
        <taxon>Pseudomonadati</taxon>
        <taxon>Pseudomonadota</taxon>
        <taxon>Gammaproteobacteria</taxon>
        <taxon>Methylococcales</taxon>
        <taxon>Methylococcaceae</taxon>
        <taxon>Methylomicrobium</taxon>
    </lineage>
</organism>
<dbReference type="AlphaFoldDB" id="H8GMU7"/>
<keyword evidence="5" id="KW-0964">Secreted</keyword>
<dbReference type="PANTHER" id="PTHR30288">
    <property type="entry name" value="FLAGELLAR CAP/ASSEMBLY PROTEIN FLID"/>
    <property type="match status" value="1"/>
</dbReference>
<protein>
    <recommendedName>
        <fullName evidence="5">Flagellar hook-associated protein 2</fullName>
        <shortName evidence="5">HAP2</shortName>
    </recommendedName>
    <alternativeName>
        <fullName evidence="5">Flagellar cap protein</fullName>
    </alternativeName>
</protein>
<dbReference type="Pfam" id="PF07195">
    <property type="entry name" value="FliD_C"/>
    <property type="match status" value="1"/>
</dbReference>
<evidence type="ECO:0000256" key="5">
    <source>
        <dbReference type="RuleBase" id="RU362066"/>
    </source>
</evidence>
<feature type="domain" description="Flagellar hook-associated protein 2 C-terminal" evidence="7">
    <location>
        <begin position="217"/>
        <end position="438"/>
    </location>
</feature>
<dbReference type="Pfam" id="PF02465">
    <property type="entry name" value="FliD_N"/>
    <property type="match status" value="1"/>
</dbReference>